<dbReference type="AlphaFoldDB" id="A0A518GZL7"/>
<dbReference type="SUPFAM" id="SSF88946">
    <property type="entry name" value="Sigma2 domain of RNA polymerase sigma factors"/>
    <property type="match status" value="1"/>
</dbReference>
<feature type="compositionally biased region" description="Low complexity" evidence="1">
    <location>
        <begin position="174"/>
        <end position="183"/>
    </location>
</feature>
<evidence type="ECO:0000313" key="3">
    <source>
        <dbReference type="EMBL" id="QDV34039.1"/>
    </source>
</evidence>
<keyword evidence="3" id="KW-0969">Cilium</keyword>
<dbReference type="OrthoDB" id="9799825at2"/>
<evidence type="ECO:0000259" key="2">
    <source>
        <dbReference type="Pfam" id="PF04542"/>
    </source>
</evidence>
<dbReference type="Gene3D" id="1.10.1740.10">
    <property type="match status" value="1"/>
</dbReference>
<dbReference type="Gene3D" id="1.10.10.10">
    <property type="entry name" value="Winged helix-like DNA-binding domain superfamily/Winged helix DNA-binding domain"/>
    <property type="match status" value="1"/>
</dbReference>
<dbReference type="KEGG" id="tpla:ElP_19200"/>
<evidence type="ECO:0000313" key="4">
    <source>
        <dbReference type="Proteomes" id="UP000317835"/>
    </source>
</evidence>
<sequence>MPQLKLTDAQRDLAARYVPLARALARPFQAQLPEIWEEFESAALAALVLAAARYDPERATFGTYARQRVWGALRDARRDHLSRRAMERPATDIEPEGLALVELRAADAPPVGSALDAAEAIEARLRTLPPGHAAACRLIYRDGLTDAEAARALGYRSRASVCRLHAEALAMFAGDGPAPAAAPRRPRGRPRKDLAPCPPAAT</sequence>
<keyword evidence="4" id="KW-1185">Reference proteome</keyword>
<gene>
    <name evidence="3" type="ORF">ElP_19200</name>
</gene>
<dbReference type="Pfam" id="PF04542">
    <property type="entry name" value="Sigma70_r2"/>
    <property type="match status" value="1"/>
</dbReference>
<protein>
    <submittedName>
        <fullName evidence="3">Flagellar biosynthesis sigma factor</fullName>
    </submittedName>
</protein>
<feature type="region of interest" description="Disordered" evidence="1">
    <location>
        <begin position="174"/>
        <end position="202"/>
    </location>
</feature>
<dbReference type="RefSeq" id="WP_145268638.1">
    <property type="nucleotide sequence ID" value="NZ_CP036426.1"/>
</dbReference>
<dbReference type="InterPro" id="IPR036388">
    <property type="entry name" value="WH-like_DNA-bd_sf"/>
</dbReference>
<keyword evidence="3" id="KW-0282">Flagellum</keyword>
<dbReference type="PROSITE" id="PS00354">
    <property type="entry name" value="HMGI_Y"/>
    <property type="match status" value="1"/>
</dbReference>
<dbReference type="InterPro" id="IPR000637">
    <property type="entry name" value="HMGI/Y_DNA-bd_CS"/>
</dbReference>
<organism evidence="3 4">
    <name type="scientific">Tautonia plasticadhaerens</name>
    <dbReference type="NCBI Taxonomy" id="2527974"/>
    <lineage>
        <taxon>Bacteria</taxon>
        <taxon>Pseudomonadati</taxon>
        <taxon>Planctomycetota</taxon>
        <taxon>Planctomycetia</taxon>
        <taxon>Isosphaerales</taxon>
        <taxon>Isosphaeraceae</taxon>
        <taxon>Tautonia</taxon>
    </lineage>
</organism>
<name>A0A518GZL7_9BACT</name>
<dbReference type="InterPro" id="IPR007627">
    <property type="entry name" value="RNA_pol_sigma70_r2"/>
</dbReference>
<evidence type="ECO:0000256" key="1">
    <source>
        <dbReference type="SAM" id="MobiDB-lite"/>
    </source>
</evidence>
<dbReference type="GO" id="GO:0003700">
    <property type="term" value="F:DNA-binding transcription factor activity"/>
    <property type="evidence" value="ECO:0007669"/>
    <property type="project" value="InterPro"/>
</dbReference>
<accession>A0A518GZL7</accession>
<feature type="domain" description="RNA polymerase sigma-70 region 2" evidence="2">
    <location>
        <begin position="14"/>
        <end position="80"/>
    </location>
</feature>
<dbReference type="GO" id="GO:0006352">
    <property type="term" value="P:DNA-templated transcription initiation"/>
    <property type="evidence" value="ECO:0007669"/>
    <property type="project" value="InterPro"/>
</dbReference>
<reference evidence="3 4" key="1">
    <citation type="submission" date="2019-02" db="EMBL/GenBank/DDBJ databases">
        <title>Deep-cultivation of Planctomycetes and their phenomic and genomic characterization uncovers novel biology.</title>
        <authorList>
            <person name="Wiegand S."/>
            <person name="Jogler M."/>
            <person name="Boedeker C."/>
            <person name="Pinto D."/>
            <person name="Vollmers J."/>
            <person name="Rivas-Marin E."/>
            <person name="Kohn T."/>
            <person name="Peeters S.H."/>
            <person name="Heuer A."/>
            <person name="Rast P."/>
            <person name="Oberbeckmann S."/>
            <person name="Bunk B."/>
            <person name="Jeske O."/>
            <person name="Meyerdierks A."/>
            <person name="Storesund J.E."/>
            <person name="Kallscheuer N."/>
            <person name="Luecker S."/>
            <person name="Lage O.M."/>
            <person name="Pohl T."/>
            <person name="Merkel B.J."/>
            <person name="Hornburger P."/>
            <person name="Mueller R.-W."/>
            <person name="Bruemmer F."/>
            <person name="Labrenz M."/>
            <person name="Spormann A.M."/>
            <person name="Op den Camp H."/>
            <person name="Overmann J."/>
            <person name="Amann R."/>
            <person name="Jetten M.S.M."/>
            <person name="Mascher T."/>
            <person name="Medema M.H."/>
            <person name="Devos D.P."/>
            <person name="Kaster A.-K."/>
            <person name="Ovreas L."/>
            <person name="Rohde M."/>
            <person name="Galperin M.Y."/>
            <person name="Jogler C."/>
        </authorList>
    </citation>
    <scope>NUCLEOTIDE SEQUENCE [LARGE SCALE GENOMIC DNA]</scope>
    <source>
        <strain evidence="3 4">ElP</strain>
    </source>
</reference>
<keyword evidence="3" id="KW-0966">Cell projection</keyword>
<proteinExistence type="predicted"/>
<dbReference type="InterPro" id="IPR013325">
    <property type="entry name" value="RNA_pol_sigma_r2"/>
</dbReference>
<dbReference type="Proteomes" id="UP000317835">
    <property type="component" value="Chromosome"/>
</dbReference>
<dbReference type="EMBL" id="CP036426">
    <property type="protein sequence ID" value="QDV34039.1"/>
    <property type="molecule type" value="Genomic_DNA"/>
</dbReference>